<dbReference type="PROSITE" id="PS51155">
    <property type="entry name" value="CHIT_BIND_RR_2"/>
    <property type="match status" value="1"/>
</dbReference>
<feature type="compositionally biased region" description="Low complexity" evidence="2">
    <location>
        <begin position="72"/>
        <end position="92"/>
    </location>
</feature>
<accession>A0A226E0X2</accession>
<feature type="compositionally biased region" description="Pro residues" evidence="2">
    <location>
        <begin position="351"/>
        <end position="366"/>
    </location>
</feature>
<feature type="compositionally biased region" description="Low complexity" evidence="2">
    <location>
        <begin position="210"/>
        <end position="220"/>
    </location>
</feature>
<feature type="region of interest" description="Disordered" evidence="2">
    <location>
        <begin position="207"/>
        <end position="233"/>
    </location>
</feature>
<dbReference type="InterPro" id="IPR000618">
    <property type="entry name" value="Insect_cuticle"/>
</dbReference>
<feature type="compositionally biased region" description="Polar residues" evidence="2">
    <location>
        <begin position="462"/>
        <end position="475"/>
    </location>
</feature>
<feature type="compositionally biased region" description="Polar residues" evidence="2">
    <location>
        <begin position="98"/>
        <end position="109"/>
    </location>
</feature>
<dbReference type="OrthoDB" id="7222477at2759"/>
<gene>
    <name evidence="4" type="ORF">Fcan01_14144</name>
</gene>
<evidence type="ECO:0000256" key="1">
    <source>
        <dbReference type="PROSITE-ProRule" id="PRU00497"/>
    </source>
</evidence>
<proteinExistence type="predicted"/>
<dbReference type="Proteomes" id="UP000198287">
    <property type="component" value="Unassembled WGS sequence"/>
</dbReference>
<organism evidence="4 5">
    <name type="scientific">Folsomia candida</name>
    <name type="common">Springtail</name>
    <dbReference type="NCBI Taxonomy" id="158441"/>
    <lineage>
        <taxon>Eukaryota</taxon>
        <taxon>Metazoa</taxon>
        <taxon>Ecdysozoa</taxon>
        <taxon>Arthropoda</taxon>
        <taxon>Hexapoda</taxon>
        <taxon>Collembola</taxon>
        <taxon>Entomobryomorpha</taxon>
        <taxon>Isotomoidea</taxon>
        <taxon>Isotomidae</taxon>
        <taxon>Proisotominae</taxon>
        <taxon>Folsomia</taxon>
    </lineage>
</organism>
<feature type="region of interest" description="Disordered" evidence="2">
    <location>
        <begin position="345"/>
        <end position="373"/>
    </location>
</feature>
<name>A0A226E0X2_FOLCA</name>
<evidence type="ECO:0000256" key="2">
    <source>
        <dbReference type="SAM" id="MobiDB-lite"/>
    </source>
</evidence>
<keyword evidence="1" id="KW-0193">Cuticle</keyword>
<feature type="signal peptide" evidence="3">
    <location>
        <begin position="1"/>
        <end position="21"/>
    </location>
</feature>
<dbReference type="Pfam" id="PF00379">
    <property type="entry name" value="Chitin_bind_4"/>
    <property type="match status" value="1"/>
</dbReference>
<sequence length="561" mass="62513">MRLSRVSTVLLLTLVVGLSFAQESEDSTTPKRVLKKYRVRRPVIVDDQGNVVRAGPRLRRVRVKNPKPTAETATTTVVTSTTSTSSTSSSSSPAAPQIQPQTQHLRQRTSQNAIPLERQVQRVVQPQAQQQQQQQVFYEEREPAVVEPIRTVPLAYRQPTSQDGSFTFGYEAEDGSFKEETRGVDCVVRGKYGYIDPEGVRREFEYVSGNPCDPNNPNPEEQADEEEDALAPSRPILRQRVRPSELSENNIQQGLQQQGLVLRQRVRITTPAPSPTFATNQAEDEDQPSLLVRQKPFPSFQSIRPSVFQDVSQSLEEDTNRRPPGFGRGLFNFDQEVFGNAAFRQEQATASPPPTSPQSSQIPPPTSSFGGNRYRTELVYDPQSGQYTSVQVQANPHTNEEFELTQKLRAYSVNPSPSPSPVTYTSAPTFSTPTGAGAYTQIQQFGQPQIQYYHQSEPPQGRSVNSPHPQPQDPSQINQFLARHAYQQQEQQQQTQTSNLQFIPPHLRPGAHQTAEIQRQEVRELNFPSPSSNLQSGLSANSAAASNGQIDAFLRALNISI</sequence>
<dbReference type="OMA" id="NVPQNYP"/>
<protein>
    <submittedName>
        <fullName evidence="4">Larval cuticle protein A1A</fullName>
    </submittedName>
</protein>
<feature type="region of interest" description="Disordered" evidence="2">
    <location>
        <begin position="62"/>
        <end position="109"/>
    </location>
</feature>
<feature type="chain" id="PRO_5012963103" evidence="3">
    <location>
        <begin position="22"/>
        <end position="561"/>
    </location>
</feature>
<evidence type="ECO:0000313" key="4">
    <source>
        <dbReference type="EMBL" id="OXA50918.1"/>
    </source>
</evidence>
<keyword evidence="5" id="KW-1185">Reference proteome</keyword>
<evidence type="ECO:0000256" key="3">
    <source>
        <dbReference type="SAM" id="SignalP"/>
    </source>
</evidence>
<reference evidence="4 5" key="1">
    <citation type="submission" date="2015-12" db="EMBL/GenBank/DDBJ databases">
        <title>The genome of Folsomia candida.</title>
        <authorList>
            <person name="Faddeeva A."/>
            <person name="Derks M.F."/>
            <person name="Anvar Y."/>
            <person name="Smit S."/>
            <person name="Van Straalen N."/>
            <person name="Roelofs D."/>
        </authorList>
    </citation>
    <scope>NUCLEOTIDE SEQUENCE [LARGE SCALE GENOMIC DNA]</scope>
    <source>
        <strain evidence="4 5">VU population</strain>
        <tissue evidence="4">Whole body</tissue>
    </source>
</reference>
<evidence type="ECO:0000313" key="5">
    <source>
        <dbReference type="Proteomes" id="UP000198287"/>
    </source>
</evidence>
<dbReference type="AlphaFoldDB" id="A0A226E0X2"/>
<dbReference type="EMBL" id="LNIX01000008">
    <property type="protein sequence ID" value="OXA50918.1"/>
    <property type="molecule type" value="Genomic_DNA"/>
</dbReference>
<dbReference type="GO" id="GO:0042302">
    <property type="term" value="F:structural constituent of cuticle"/>
    <property type="evidence" value="ECO:0007669"/>
    <property type="project" value="UniProtKB-UniRule"/>
</dbReference>
<feature type="region of interest" description="Disordered" evidence="2">
    <location>
        <begin position="454"/>
        <end position="475"/>
    </location>
</feature>
<keyword evidence="3" id="KW-0732">Signal</keyword>
<comment type="caution">
    <text evidence="4">The sequence shown here is derived from an EMBL/GenBank/DDBJ whole genome shotgun (WGS) entry which is preliminary data.</text>
</comment>